<accession>A0AAD2SY73</accession>
<sequence>MIWFGKRLVIERRIDYFVESLKERLSLIAFLFLLRYNSRDIEQGGQLFG</sequence>
<name>A0AAD2SY73_STRCV</name>
<dbReference type="AlphaFoldDB" id="A0AAD2SY73"/>
<reference evidence="1 2" key="1">
    <citation type="submission" date="2012-01" db="EMBL/GenBank/DDBJ databases">
        <authorList>
            <person name="Harkins D.M."/>
            <person name="Madupu R."/>
            <person name="Durkin A.S."/>
            <person name="Torralba M."/>
            <person name="Methe B."/>
            <person name="Sutton G.G."/>
            <person name="Nelson K.E."/>
        </authorList>
    </citation>
    <scope>NUCLEOTIDE SEQUENCE [LARGE SCALE GENOMIC DNA]</scope>
    <source>
        <strain evidence="1 2">SK53</strain>
    </source>
</reference>
<gene>
    <name evidence="1" type="ORF">HMPREF1044_1384</name>
</gene>
<proteinExistence type="predicted"/>
<comment type="caution">
    <text evidence="1">The sequence shown here is derived from an EMBL/GenBank/DDBJ whole genome shotgun (WGS) entry which is preliminary data.</text>
</comment>
<dbReference type="EMBL" id="AICQ01000006">
    <property type="protein sequence ID" value="EID22627.1"/>
    <property type="molecule type" value="Genomic_DNA"/>
</dbReference>
<organism evidence="1 2">
    <name type="scientific">Streptococcus constellatus subsp. constellatus SK53</name>
    <dbReference type="NCBI Taxonomy" id="1095730"/>
    <lineage>
        <taxon>Bacteria</taxon>
        <taxon>Bacillati</taxon>
        <taxon>Bacillota</taxon>
        <taxon>Bacilli</taxon>
        <taxon>Lactobacillales</taxon>
        <taxon>Streptococcaceae</taxon>
        <taxon>Streptococcus</taxon>
        <taxon>Streptococcus anginosus group</taxon>
    </lineage>
</organism>
<dbReference type="Proteomes" id="UP000005070">
    <property type="component" value="Unassembled WGS sequence"/>
</dbReference>
<evidence type="ECO:0000313" key="2">
    <source>
        <dbReference type="Proteomes" id="UP000005070"/>
    </source>
</evidence>
<evidence type="ECO:0000313" key="1">
    <source>
        <dbReference type="EMBL" id="EID22627.1"/>
    </source>
</evidence>
<protein>
    <submittedName>
        <fullName evidence="1">Uncharacterized protein</fullName>
    </submittedName>
</protein>